<dbReference type="AlphaFoldDB" id="A0A212J614"/>
<gene>
    <name evidence="2" type="ORF">KL86CLO1_10575</name>
</gene>
<keyword evidence="1" id="KW-0812">Transmembrane</keyword>
<name>A0A212J614_9FIRM</name>
<keyword evidence="1" id="KW-1133">Transmembrane helix</keyword>
<feature type="transmembrane region" description="Helical" evidence="1">
    <location>
        <begin position="21"/>
        <end position="40"/>
    </location>
</feature>
<protein>
    <submittedName>
        <fullName evidence="2">Uncharacterized protein</fullName>
    </submittedName>
</protein>
<evidence type="ECO:0000313" key="2">
    <source>
        <dbReference type="EMBL" id="SBV94901.1"/>
    </source>
</evidence>
<reference evidence="2" key="1">
    <citation type="submission" date="2016-04" db="EMBL/GenBank/DDBJ databases">
        <authorList>
            <person name="Evans L.H."/>
            <person name="Alamgir A."/>
            <person name="Owens N."/>
            <person name="Weber N.D."/>
            <person name="Virtaneva K."/>
            <person name="Barbian K."/>
            <person name="Babar A."/>
            <person name="Rosenke K."/>
        </authorList>
    </citation>
    <scope>NUCLEOTIDE SEQUENCE</scope>
    <source>
        <strain evidence="2">86</strain>
    </source>
</reference>
<feature type="transmembrane region" description="Helical" evidence="1">
    <location>
        <begin position="52"/>
        <end position="74"/>
    </location>
</feature>
<organism evidence="2">
    <name type="scientific">uncultured Eubacteriales bacterium</name>
    <dbReference type="NCBI Taxonomy" id="172733"/>
    <lineage>
        <taxon>Bacteria</taxon>
        <taxon>Bacillati</taxon>
        <taxon>Bacillota</taxon>
        <taxon>Clostridia</taxon>
        <taxon>Eubacteriales</taxon>
        <taxon>environmental samples</taxon>
    </lineage>
</organism>
<dbReference type="EMBL" id="FLUN01000001">
    <property type="protein sequence ID" value="SBV94901.1"/>
    <property type="molecule type" value="Genomic_DNA"/>
</dbReference>
<accession>A0A212J614</accession>
<sequence length="81" mass="8838">MIFLTWFSRMREPSWYIFTRCTLIACAMLCSALVVLVWAGNYSVSSSLLHSYAGHTAAMALAVFSAGGIGSALMEDILAKR</sequence>
<proteinExistence type="predicted"/>
<keyword evidence="1" id="KW-0472">Membrane</keyword>
<evidence type="ECO:0000256" key="1">
    <source>
        <dbReference type="SAM" id="Phobius"/>
    </source>
</evidence>